<gene>
    <name evidence="2" type="ORF">VP01_1041g7</name>
</gene>
<keyword evidence="3" id="KW-1185">Reference proteome</keyword>
<feature type="compositionally biased region" description="Low complexity" evidence="1">
    <location>
        <begin position="57"/>
        <end position="70"/>
    </location>
</feature>
<protein>
    <submittedName>
        <fullName evidence="2">Uncharacterized protein</fullName>
    </submittedName>
</protein>
<name>A0A0L6VUL6_9BASI</name>
<sequence>MSSCMLSSGLTSSNSRNHAGDCFQQSTRAQAGGILEDYGNLGEKTRLEQGERNLYRSNPASGSTPGGSSRPPAPSHSIQLKFSSCSGIAIEKLEEAVGLKIHNLGPFKVFDLYPMTYQTCAALGSITNPNSLSWSTGLVNRN</sequence>
<comment type="caution">
    <text evidence="2">The sequence shown here is derived from an EMBL/GenBank/DDBJ whole genome shotgun (WGS) entry which is preliminary data.</text>
</comment>
<evidence type="ECO:0000313" key="3">
    <source>
        <dbReference type="Proteomes" id="UP000037035"/>
    </source>
</evidence>
<evidence type="ECO:0000313" key="2">
    <source>
        <dbReference type="EMBL" id="KNZ64317.1"/>
    </source>
</evidence>
<evidence type="ECO:0000256" key="1">
    <source>
        <dbReference type="SAM" id="MobiDB-lite"/>
    </source>
</evidence>
<feature type="compositionally biased region" description="Low complexity" evidence="1">
    <location>
        <begin position="1"/>
        <end position="15"/>
    </location>
</feature>
<organism evidence="2 3">
    <name type="scientific">Puccinia sorghi</name>
    <dbReference type="NCBI Taxonomy" id="27349"/>
    <lineage>
        <taxon>Eukaryota</taxon>
        <taxon>Fungi</taxon>
        <taxon>Dikarya</taxon>
        <taxon>Basidiomycota</taxon>
        <taxon>Pucciniomycotina</taxon>
        <taxon>Pucciniomycetes</taxon>
        <taxon>Pucciniales</taxon>
        <taxon>Pucciniaceae</taxon>
        <taxon>Puccinia</taxon>
    </lineage>
</organism>
<proteinExistence type="predicted"/>
<accession>A0A0L6VUL6</accession>
<dbReference type="EMBL" id="LAVV01000466">
    <property type="protein sequence ID" value="KNZ64317.1"/>
    <property type="molecule type" value="Genomic_DNA"/>
</dbReference>
<reference evidence="2 3" key="1">
    <citation type="submission" date="2015-08" db="EMBL/GenBank/DDBJ databases">
        <title>Next Generation Sequencing and Analysis of the Genome of Puccinia sorghi L Schw, the Causal Agent of Maize Common Rust.</title>
        <authorList>
            <person name="Rochi L."/>
            <person name="Burguener G."/>
            <person name="Darino M."/>
            <person name="Turjanski A."/>
            <person name="Kreff E."/>
            <person name="Dieguez M.J."/>
            <person name="Sacco F."/>
        </authorList>
    </citation>
    <scope>NUCLEOTIDE SEQUENCE [LARGE SCALE GENOMIC DNA]</scope>
    <source>
        <strain evidence="2 3">RO10H11247</strain>
    </source>
</reference>
<feature type="region of interest" description="Disordered" evidence="1">
    <location>
        <begin position="1"/>
        <end position="21"/>
    </location>
</feature>
<dbReference type="AlphaFoldDB" id="A0A0L6VUL6"/>
<dbReference type="VEuPathDB" id="FungiDB:VP01_1041g7"/>
<dbReference type="Proteomes" id="UP000037035">
    <property type="component" value="Unassembled WGS sequence"/>
</dbReference>
<feature type="region of interest" description="Disordered" evidence="1">
    <location>
        <begin position="47"/>
        <end position="77"/>
    </location>
</feature>